<reference evidence="1" key="1">
    <citation type="journal article" date="2020" name="Nature">
        <title>Giant virus diversity and host interactions through global metagenomics.</title>
        <authorList>
            <person name="Schulz F."/>
            <person name="Roux S."/>
            <person name="Paez-Espino D."/>
            <person name="Jungbluth S."/>
            <person name="Walsh D.A."/>
            <person name="Denef V.J."/>
            <person name="McMahon K.D."/>
            <person name="Konstantinidis K.T."/>
            <person name="Eloe-Fadrosh E.A."/>
            <person name="Kyrpides N.C."/>
            <person name="Woyke T."/>
        </authorList>
    </citation>
    <scope>NUCLEOTIDE SEQUENCE</scope>
    <source>
        <strain evidence="1">GVMAG-M-3300021389-45</strain>
    </source>
</reference>
<sequence length="81" mass="9203">MYRHPDFIGAQISPPNNITVITKNGVEQYTSNTEVFRSEATLDKTTKELKGTSRGKDKIARLFIEPTVVRKGRFTITLYDP</sequence>
<protein>
    <submittedName>
        <fullName evidence="1">Uncharacterized protein</fullName>
    </submittedName>
</protein>
<organism evidence="1">
    <name type="scientific">viral metagenome</name>
    <dbReference type="NCBI Taxonomy" id="1070528"/>
    <lineage>
        <taxon>unclassified sequences</taxon>
        <taxon>metagenomes</taxon>
        <taxon>organismal metagenomes</taxon>
    </lineage>
</organism>
<dbReference type="AlphaFoldDB" id="A0A6C0CQ61"/>
<proteinExistence type="predicted"/>
<accession>A0A6C0CQ61</accession>
<dbReference type="EMBL" id="MN739457">
    <property type="protein sequence ID" value="QHT05585.1"/>
    <property type="molecule type" value="Genomic_DNA"/>
</dbReference>
<name>A0A6C0CQ61_9ZZZZ</name>
<evidence type="ECO:0000313" key="1">
    <source>
        <dbReference type="EMBL" id="QHT05585.1"/>
    </source>
</evidence>